<protein>
    <recommendedName>
        <fullName evidence="15">RecBCD enzyme subunit RecB</fullName>
        <ecNumber evidence="15">3.1.11.5</ecNumber>
        <ecNumber evidence="15">5.6.2.4</ecNumber>
    </recommendedName>
    <alternativeName>
        <fullName evidence="15">DNA 3'-5' helicase subunit RecB</fullName>
    </alternativeName>
    <alternativeName>
        <fullName evidence="15">Exonuclease V subunit RecB</fullName>
        <shortName evidence="15">ExoV subunit RecB</shortName>
    </alternativeName>
    <alternativeName>
        <fullName evidence="15">Helicase/nuclease RecBCD subunit RecB</fullName>
    </alternativeName>
</protein>
<dbReference type="PANTHER" id="PTHR11070:SF23">
    <property type="entry name" value="RECBCD ENZYME SUBUNIT RECB"/>
    <property type="match status" value="1"/>
</dbReference>
<feature type="active site" description="For nuclease activity" evidence="15">
    <location>
        <position position="1116"/>
    </location>
</feature>
<comment type="cofactor">
    <cofactor evidence="15">
        <name>Mg(2+)</name>
        <dbReference type="ChEBI" id="CHEBI:18420"/>
    </cofactor>
    <text evidence="15">Binds 1 Mg(2+) ion per subunit.</text>
</comment>
<keyword evidence="12 15" id="KW-0413">Isomerase</keyword>
<dbReference type="Pfam" id="PF00580">
    <property type="entry name" value="UvrD-helicase"/>
    <property type="match status" value="1"/>
</dbReference>
<keyword evidence="8 15" id="KW-0067">ATP-binding</keyword>
<dbReference type="NCBIfam" id="TIGR00609">
    <property type="entry name" value="recB"/>
    <property type="match status" value="1"/>
</dbReference>
<dbReference type="Proteomes" id="UP000014115">
    <property type="component" value="Unassembled WGS sequence"/>
</dbReference>
<evidence type="ECO:0000256" key="2">
    <source>
        <dbReference type="ARBA" id="ARBA00022723"/>
    </source>
</evidence>
<dbReference type="GO" id="GO:0005524">
    <property type="term" value="F:ATP binding"/>
    <property type="evidence" value="ECO:0007669"/>
    <property type="project" value="UniProtKB-UniRule"/>
</dbReference>
<proteinExistence type="inferred from homology"/>
<evidence type="ECO:0000256" key="3">
    <source>
        <dbReference type="ARBA" id="ARBA00022741"/>
    </source>
</evidence>
<comment type="catalytic activity">
    <reaction evidence="13 15">
        <text>Couples ATP hydrolysis with the unwinding of duplex DNA by translocating in the 3'-5' direction.</text>
        <dbReference type="EC" id="5.6.2.4"/>
    </reaction>
</comment>
<comment type="caution">
    <text evidence="19">The sequence shown here is derived from an EMBL/GenBank/DDBJ whole genome shotgun (WGS) entry which is preliminary data.</text>
</comment>
<evidence type="ECO:0000313" key="20">
    <source>
        <dbReference type="Proteomes" id="UP000014115"/>
    </source>
</evidence>
<evidence type="ECO:0000256" key="6">
    <source>
        <dbReference type="ARBA" id="ARBA00022806"/>
    </source>
</evidence>
<dbReference type="PANTHER" id="PTHR11070">
    <property type="entry name" value="UVRD / RECB / PCRA DNA HELICASE FAMILY MEMBER"/>
    <property type="match status" value="1"/>
</dbReference>
<dbReference type="SUPFAM" id="SSF52980">
    <property type="entry name" value="Restriction endonuclease-like"/>
    <property type="match status" value="1"/>
</dbReference>
<sequence>MSQSLHVSRFPLQGTRLIEASAGTGKTYTLAALYVRLVLGHGDPQSRPPAALLPTDILVLTFTKAATAELRERIRQRLIDAAAMCRGQLPCDEVMADILADYQAHQYADCAALLSMAAEWMDEAAILTIHGWCQRMLSQHAFESGASFAEQLALDSDELLLQVARDYFRQFLYPVARELLTALGDVARKPQRLLRRVRPWLSASSELQTYMVDGQPLPPPQPPQALEQQVVAYQQRLTELQIQLRQQLDEGVLTLLDQAMAEGSLHKSSYKAEQWPADRAWLASLMYQQEPLDVADKALQKRLLQYSQSRLQEKTKKGAEAPRHPVFDTIEQLHLLIQQDSVDSYVVLHHAALWIAAEFNQRKQQRGELTYDDLLTRLYHALHGESGDSLAARIRQQYPVALVDEFQDTDPLQFAMFRRIYPQVDSQQQALILVGDPKQAIYGFRGADIHTYLQARELTQGRHYNLPRNYRSSAALVEAVNALFMQAEQQPRGAFGFAPQDGAEENPLPFVAVQSQGRSQQVYRAGKPLPAMNYWLLDDDPEQLKKGDYLSAMANACGDQIAQLLASDSSSTAVIGDKQQSRAVKPADMAILVQDRQQARLVREALAARGVRSVYLSEGENIFDSDEAQTLLALLQALLAIEQESLLRAALALPLLGFSDQQLQRWQEDELAWEALTEQLRGLRETWRRQGILPMLRALLDEFSLAQRWLMRSDGERILTNVLHLAELLQHESQQRDGQSGLLRWFAEQIAQPGSHEERILRLESDEQLVRVVTIHKSKGLQYNLVFIPFACSYRLPGKSQQGVYYREQARHFDVAVGDNSLQQVQHDAQLESRRLLYVALTRAVYSCWLGLACYAEGNAKYAKTELSAMGQLLALAARPTAAQLADALARLPWQRQPLPSTQPKLTLLDEAEPQPALTLASALVRERWWIASYSALRIADDGYTASQTPAPDSANEALLLDEREPVMVAEAEVLSMHGFPRGALAGTLLHDLLEYAWQFGFSWQSALSERLQQALQQRGWQQWQEIAEDWLVNVLSTPLQACQTNLTGLSQSVAEMEFWMQAQAVDVQRLDQLIQAHVWPGLARPALLPEQMNGMLKGFIDLTAVDAEQRYWVIDYKSNWLGASDADYDQEAMQRALLEARYDVQACLYMLALHRLLSNRLPDYQVQPERYLGGAIYWFLRSPQQGQYQLPISYQLLTQLDQLFRGESL</sequence>
<dbReference type="GO" id="GO:0000724">
    <property type="term" value="P:double-strand break repair via homologous recombination"/>
    <property type="evidence" value="ECO:0007669"/>
    <property type="project" value="UniProtKB-UniRule"/>
</dbReference>
<feature type="domain" description="UvrD-like helicase C-terminal" evidence="18">
    <location>
        <begin position="508"/>
        <end position="780"/>
    </location>
</feature>
<name>K2KCN5_9GAMM</name>
<evidence type="ECO:0000259" key="18">
    <source>
        <dbReference type="PROSITE" id="PS51217"/>
    </source>
</evidence>
<keyword evidence="11 15" id="KW-0234">DNA repair</keyword>
<evidence type="ECO:0000256" key="9">
    <source>
        <dbReference type="ARBA" id="ARBA00022842"/>
    </source>
</evidence>
<keyword evidence="10 15" id="KW-0238">DNA-binding</keyword>
<keyword evidence="2 15" id="KW-0479">Metal-binding</keyword>
<dbReference type="PROSITE" id="PS51217">
    <property type="entry name" value="UVRD_HELICASE_CTER"/>
    <property type="match status" value="1"/>
</dbReference>
<comment type="domain">
    <text evidence="15">The C-terminal domain has nuclease activity and interacts with RecD. It interacts with RecA, facilitating its loading onto ssDNA.</text>
</comment>
<dbReference type="Gene3D" id="1.10.3170.10">
    <property type="entry name" value="Recbcd, chain B, domain 2"/>
    <property type="match status" value="1"/>
</dbReference>
<dbReference type="RefSeq" id="WP_008488180.1">
    <property type="nucleotide sequence ID" value="NZ_AMRG01000005.1"/>
</dbReference>
<evidence type="ECO:0000256" key="12">
    <source>
        <dbReference type="ARBA" id="ARBA00023235"/>
    </source>
</evidence>
<evidence type="ECO:0000256" key="10">
    <source>
        <dbReference type="ARBA" id="ARBA00023125"/>
    </source>
</evidence>
<evidence type="ECO:0000256" key="11">
    <source>
        <dbReference type="ARBA" id="ARBA00023204"/>
    </source>
</evidence>
<gene>
    <name evidence="15" type="primary">recB</name>
    <name evidence="19" type="ORF">A10D4_05247</name>
</gene>
<keyword evidence="9 15" id="KW-0460">Magnesium</keyword>
<feature type="region of interest" description="DNA-binding and helicase activity, interacts with RecC" evidence="15">
    <location>
        <begin position="1"/>
        <end position="875"/>
    </location>
</feature>
<dbReference type="Gene3D" id="1.10.486.10">
    <property type="entry name" value="PCRA, domain 4"/>
    <property type="match status" value="1"/>
</dbReference>
<evidence type="ECO:0000256" key="15">
    <source>
        <dbReference type="HAMAP-Rule" id="MF_01485"/>
    </source>
</evidence>
<dbReference type="InterPro" id="IPR027417">
    <property type="entry name" value="P-loop_NTPase"/>
</dbReference>
<dbReference type="SUPFAM" id="SSF52540">
    <property type="entry name" value="P-loop containing nucleoside triphosphate hydrolases"/>
    <property type="match status" value="1"/>
</dbReference>
<keyword evidence="4 15" id="KW-0227">DNA damage</keyword>
<evidence type="ECO:0000256" key="4">
    <source>
        <dbReference type="ARBA" id="ARBA00022763"/>
    </source>
</evidence>
<feature type="binding site" evidence="15">
    <location>
        <position position="1102"/>
    </location>
    <ligand>
        <name>Mg(2+)</name>
        <dbReference type="ChEBI" id="CHEBI:18420"/>
    </ligand>
</feature>
<accession>K2KCN5</accession>
<feature type="binding site" evidence="16">
    <location>
        <begin position="20"/>
        <end position="27"/>
    </location>
    <ligand>
        <name>ATP</name>
        <dbReference type="ChEBI" id="CHEBI:30616"/>
    </ligand>
</feature>
<dbReference type="EC" id="3.1.11.5" evidence="15"/>
<keyword evidence="3 15" id="KW-0547">Nucleotide-binding</keyword>
<dbReference type="Gene3D" id="3.90.320.10">
    <property type="match status" value="1"/>
</dbReference>
<dbReference type="PATRIC" id="fig|740709.3.peg.1070"/>
<evidence type="ECO:0000256" key="16">
    <source>
        <dbReference type="PROSITE-ProRule" id="PRU00560"/>
    </source>
</evidence>
<reference evidence="19 20" key="1">
    <citation type="journal article" date="2012" name="J. Bacteriol.">
        <title>Genome Sequence of Idiomarina xiamenensis Type Strain 10-D-4.</title>
        <authorList>
            <person name="Lai Q."/>
            <person name="Wang L."/>
            <person name="Wang W."/>
            <person name="Shao Z."/>
        </authorList>
    </citation>
    <scope>NUCLEOTIDE SEQUENCE [LARGE SCALE GENOMIC DNA]</scope>
    <source>
        <strain evidence="19 20">10-D-4</strain>
    </source>
</reference>
<dbReference type="InterPro" id="IPR004586">
    <property type="entry name" value="RecB"/>
</dbReference>
<dbReference type="eggNOG" id="COG1074">
    <property type="taxonomic scope" value="Bacteria"/>
</dbReference>
<evidence type="ECO:0000259" key="17">
    <source>
        <dbReference type="PROSITE" id="PS51198"/>
    </source>
</evidence>
<dbReference type="OrthoDB" id="9810135at2"/>
<comment type="function">
    <text evidence="15">A helicase/nuclease that prepares dsDNA breaks (DSB) for recombinational DNA repair. Binds to DSBs and unwinds DNA via a highly rapid and processive ATP-dependent bidirectional helicase activity. Unwinds dsDNA until it encounters a Chi (crossover hotspot instigator) sequence from the 3' direction. Cuts ssDNA a few nucleotides 3' to the Chi site. The properties and activities of the enzyme are changed at Chi. The Chi-altered holoenzyme produces a long 3'-ssDNA overhang and facilitates RecA-binding to the ssDNA for homologous DNA recombination and repair. Holoenzyme degrades any linearized DNA that is unable to undergo homologous recombination. In the holoenzyme this subunit contributes ATPase, 3'-5' helicase, exonuclease activity and loads RecA onto ssDNA.</text>
</comment>
<evidence type="ECO:0000256" key="7">
    <source>
        <dbReference type="ARBA" id="ARBA00022839"/>
    </source>
</evidence>
<dbReference type="InterPro" id="IPR014016">
    <property type="entry name" value="UvrD-like_ATP-bd"/>
</dbReference>
<keyword evidence="20" id="KW-1185">Reference proteome</keyword>
<comment type="subunit">
    <text evidence="15">Heterotrimer of RecB, RecC and RecD. All subunits contribute to DNA-binding. Interacts with RecA.</text>
</comment>
<dbReference type="EMBL" id="AMRG01000005">
    <property type="protein sequence ID" value="EKE84447.1"/>
    <property type="molecule type" value="Genomic_DNA"/>
</dbReference>
<dbReference type="GO" id="GO:0003677">
    <property type="term" value="F:DNA binding"/>
    <property type="evidence" value="ECO:0007669"/>
    <property type="project" value="UniProtKB-UniRule"/>
</dbReference>
<dbReference type="EC" id="5.6.2.4" evidence="15"/>
<dbReference type="InterPro" id="IPR038726">
    <property type="entry name" value="PDDEXK_AddAB-type"/>
</dbReference>
<dbReference type="GO" id="GO:0005829">
    <property type="term" value="C:cytosol"/>
    <property type="evidence" value="ECO:0007669"/>
    <property type="project" value="TreeGrafter"/>
</dbReference>
<comment type="miscellaneous">
    <text evidence="15">In the RecBCD complex, RecB has a slow 3'-5' helicase, an exonuclease activity and loads RecA onto ssDNA, RecD has a fast 5'-3' helicase activity, while RecC stimulates the ATPase and processivity of the RecB helicase and contributes to recognition of the Chi site.</text>
</comment>
<dbReference type="Gene3D" id="3.40.50.300">
    <property type="entry name" value="P-loop containing nucleotide triphosphate hydrolases"/>
    <property type="match status" value="2"/>
</dbReference>
<dbReference type="HAMAP" id="MF_01485">
    <property type="entry name" value="RecB"/>
    <property type="match status" value="1"/>
</dbReference>
<dbReference type="AlphaFoldDB" id="K2KCN5"/>
<dbReference type="GO" id="GO:0016887">
    <property type="term" value="F:ATP hydrolysis activity"/>
    <property type="evidence" value="ECO:0007669"/>
    <property type="project" value="RHEA"/>
</dbReference>
<evidence type="ECO:0000256" key="13">
    <source>
        <dbReference type="ARBA" id="ARBA00034617"/>
    </source>
</evidence>
<dbReference type="GO" id="GO:0043138">
    <property type="term" value="F:3'-5' DNA helicase activity"/>
    <property type="evidence" value="ECO:0007669"/>
    <property type="project" value="UniProtKB-UniRule"/>
</dbReference>
<dbReference type="Pfam" id="PF13361">
    <property type="entry name" value="UvrD_C"/>
    <property type="match status" value="1"/>
</dbReference>
<feature type="domain" description="UvrD-like helicase ATP-binding" evidence="17">
    <location>
        <begin position="1"/>
        <end position="473"/>
    </location>
</feature>
<keyword evidence="6 15" id="KW-0347">Helicase</keyword>
<organism evidence="19 20">
    <name type="scientific">Idiomarina xiamenensis 10-D-4</name>
    <dbReference type="NCBI Taxonomy" id="740709"/>
    <lineage>
        <taxon>Bacteria</taxon>
        <taxon>Pseudomonadati</taxon>
        <taxon>Pseudomonadota</taxon>
        <taxon>Gammaproteobacteria</taxon>
        <taxon>Alteromonadales</taxon>
        <taxon>Idiomarinaceae</taxon>
        <taxon>Idiomarina</taxon>
    </lineage>
</organism>
<dbReference type="CDD" id="cd22352">
    <property type="entry name" value="RecB_C-like"/>
    <property type="match status" value="1"/>
</dbReference>
<dbReference type="GO" id="GO:0008854">
    <property type="term" value="F:exodeoxyribonuclease V activity"/>
    <property type="evidence" value="ECO:0007669"/>
    <property type="project" value="UniProtKB-EC"/>
</dbReference>
<dbReference type="InterPro" id="IPR014017">
    <property type="entry name" value="DNA_helicase_UvrD-like_C"/>
</dbReference>
<keyword evidence="7 15" id="KW-0269">Exonuclease</keyword>
<dbReference type="InterPro" id="IPR011604">
    <property type="entry name" value="PDDEXK-like_dom_sf"/>
</dbReference>
<dbReference type="GO" id="GO:0000287">
    <property type="term" value="F:magnesium ion binding"/>
    <property type="evidence" value="ECO:0007669"/>
    <property type="project" value="UniProtKB-UniRule"/>
</dbReference>
<dbReference type="InterPro" id="IPR000212">
    <property type="entry name" value="DNA_helicase_UvrD/REP"/>
</dbReference>
<feature type="binding site" evidence="15">
    <location>
        <position position="991"/>
    </location>
    <ligand>
        <name>Mg(2+)</name>
        <dbReference type="ChEBI" id="CHEBI:18420"/>
    </ligand>
</feature>
<comment type="domain">
    <text evidence="15">The N-terminal DNA-binding domain is a ssDNA-dependent ATPase and has ATP-dependent 3'-5' helicase function. This domain interacts with RecC.</text>
</comment>
<keyword evidence="1 15" id="KW-0540">Nuclease</keyword>
<evidence type="ECO:0000256" key="5">
    <source>
        <dbReference type="ARBA" id="ARBA00022801"/>
    </source>
</evidence>
<evidence type="ECO:0000256" key="8">
    <source>
        <dbReference type="ARBA" id="ARBA00022840"/>
    </source>
</evidence>
<dbReference type="PROSITE" id="PS51198">
    <property type="entry name" value="UVRD_HELICASE_ATP_BIND"/>
    <property type="match status" value="1"/>
</dbReference>
<feature type="binding site" evidence="15">
    <location>
        <position position="1116"/>
    </location>
    <ligand>
        <name>Mg(2+)</name>
        <dbReference type="ChEBI" id="CHEBI:18420"/>
    </ligand>
</feature>
<dbReference type="InterPro" id="IPR011335">
    <property type="entry name" value="Restrct_endonuc-II-like"/>
</dbReference>
<comment type="catalytic activity">
    <reaction evidence="15">
        <text>Exonucleolytic cleavage (in the presence of ATP) in either 5'- to 3'- or 3'- to 5'-direction to yield 5'-phosphooligonucleotides.</text>
        <dbReference type="EC" id="3.1.11.5"/>
    </reaction>
</comment>
<feature type="region of interest" description="Nuclease activity, interacts with RecD and RecA" evidence="15">
    <location>
        <begin position="928"/>
        <end position="1210"/>
    </location>
</feature>
<evidence type="ECO:0000256" key="1">
    <source>
        <dbReference type="ARBA" id="ARBA00022722"/>
    </source>
</evidence>
<evidence type="ECO:0000256" key="14">
    <source>
        <dbReference type="ARBA" id="ARBA00048988"/>
    </source>
</evidence>
<comment type="similarity">
    <text evidence="15">Belongs to the helicase family. UvrD subfamily.</text>
</comment>
<keyword evidence="5 15" id="KW-0378">Hydrolase</keyword>
<dbReference type="GO" id="GO:0009338">
    <property type="term" value="C:exodeoxyribonuclease V complex"/>
    <property type="evidence" value="ECO:0007669"/>
    <property type="project" value="TreeGrafter"/>
</dbReference>
<comment type="catalytic activity">
    <reaction evidence="14 15">
        <text>ATP + H2O = ADP + phosphate + H(+)</text>
        <dbReference type="Rhea" id="RHEA:13065"/>
        <dbReference type="ChEBI" id="CHEBI:15377"/>
        <dbReference type="ChEBI" id="CHEBI:15378"/>
        <dbReference type="ChEBI" id="CHEBI:30616"/>
        <dbReference type="ChEBI" id="CHEBI:43474"/>
        <dbReference type="ChEBI" id="CHEBI:456216"/>
        <dbReference type="EC" id="5.6.2.4"/>
    </reaction>
</comment>
<dbReference type="STRING" id="740709.A10D4_05247"/>
<dbReference type="Pfam" id="PF12705">
    <property type="entry name" value="PDDEXK_1"/>
    <property type="match status" value="1"/>
</dbReference>
<evidence type="ECO:0000313" key="19">
    <source>
        <dbReference type="EMBL" id="EKE84447.1"/>
    </source>
</evidence>